<sequence>MKPLLKIFNRMKNNNILKLRLLLIITTILAISFNFTTKSQSENKEIAVAADTSIILSKAYHYKEFNELINAIPFDTMYLVESEIVKDTANLHLNSSKHIELMKRPEGYPKYDFGYNHDKLLLSFEYLKIEGDTARCMILNIFSGVLADFKLKKEKDGWQVLSYGKNMT</sequence>
<dbReference type="RefSeq" id="WP_093329495.1">
    <property type="nucleotide sequence ID" value="NZ_JBHSRK010000026.1"/>
</dbReference>
<dbReference type="EMBL" id="FOAF01000009">
    <property type="protein sequence ID" value="SEM23535.1"/>
    <property type="molecule type" value="Genomic_DNA"/>
</dbReference>
<gene>
    <name evidence="1" type="ORF">SAMN05661044_04606</name>
</gene>
<protein>
    <submittedName>
        <fullName evidence="1">Uncharacterized protein</fullName>
    </submittedName>
</protein>
<accession>A0A1H7WQL8</accession>
<name>A0A1H7WQL8_OLID1</name>
<evidence type="ECO:0000313" key="2">
    <source>
        <dbReference type="Proteomes" id="UP000199421"/>
    </source>
</evidence>
<dbReference type="AlphaFoldDB" id="A0A1H7WQL8"/>
<organism evidence="1 2">
    <name type="scientific">Olivibacter domesticus</name>
    <name type="common">Pseudosphingobacterium domesticum</name>
    <dbReference type="NCBI Taxonomy" id="407022"/>
    <lineage>
        <taxon>Bacteria</taxon>
        <taxon>Pseudomonadati</taxon>
        <taxon>Bacteroidota</taxon>
        <taxon>Sphingobacteriia</taxon>
        <taxon>Sphingobacteriales</taxon>
        <taxon>Sphingobacteriaceae</taxon>
        <taxon>Olivibacter</taxon>
    </lineage>
</organism>
<reference evidence="2" key="1">
    <citation type="submission" date="2016-10" db="EMBL/GenBank/DDBJ databases">
        <authorList>
            <person name="Varghese N."/>
            <person name="Submissions S."/>
        </authorList>
    </citation>
    <scope>NUCLEOTIDE SEQUENCE [LARGE SCALE GENOMIC DNA]</scope>
    <source>
        <strain evidence="2">DSM 18733</strain>
    </source>
</reference>
<keyword evidence="2" id="KW-1185">Reference proteome</keyword>
<proteinExistence type="predicted"/>
<evidence type="ECO:0000313" key="1">
    <source>
        <dbReference type="EMBL" id="SEM23535.1"/>
    </source>
</evidence>
<dbReference type="Proteomes" id="UP000199421">
    <property type="component" value="Unassembled WGS sequence"/>
</dbReference>